<reference evidence="6" key="1">
    <citation type="submission" date="2023-01" db="EMBL/GenBank/DDBJ databases">
        <title>Genome assembly of the deep-sea coral Lophelia pertusa.</title>
        <authorList>
            <person name="Herrera S."/>
            <person name="Cordes E."/>
        </authorList>
    </citation>
    <scope>NUCLEOTIDE SEQUENCE</scope>
    <source>
        <strain evidence="6">USNM1676648</strain>
        <tissue evidence="6">Polyp</tissue>
    </source>
</reference>
<dbReference type="Proteomes" id="UP001163046">
    <property type="component" value="Unassembled WGS sequence"/>
</dbReference>
<dbReference type="CDD" id="cd00183">
    <property type="entry name" value="TFIIS_I"/>
    <property type="match status" value="1"/>
</dbReference>
<sequence length="376" mass="41483">MPSLERYVQKIHKKLNNERLEERKIKKYLQELGRIEITLEVLKATGIGRAVNRFRKHGNDIGDIASFLVTKWKEAPDKGLPDTAGASVNESDVDSVNNKHVKSKDKTPEIKSKARPAPQLCDVSFGCEPVNIKQKKRLTASAGVAMKLTSNESSRRELQLPPLPSSLSVTNSLLPEIQPSYKPMRLPEFCDVSPKKKKKSLALKCFSGRKLATSGGSVTSLYDLSMRVLIENIDALDDTGGVPYDILHPVLEKCNPTTTLASGRNVTLISWMIQTHSGRSTVVENLKEQNQTKSELEGIVHGVHPAIPVTAPSRSVPQAHHRNLHGSSPAKKHAVPAPMMKKTMKLFKTRGAEPLQASGGHNNQHKIKFVVLEEES</sequence>
<evidence type="ECO:0000256" key="3">
    <source>
        <dbReference type="PROSITE-ProRule" id="PRU00649"/>
    </source>
</evidence>
<feature type="region of interest" description="Disordered" evidence="4">
    <location>
        <begin position="78"/>
        <end position="113"/>
    </location>
</feature>
<dbReference type="GO" id="GO:0005634">
    <property type="term" value="C:nucleus"/>
    <property type="evidence" value="ECO:0007669"/>
    <property type="project" value="UniProtKB-SubCell"/>
</dbReference>
<evidence type="ECO:0000259" key="5">
    <source>
        <dbReference type="PROSITE" id="PS51319"/>
    </source>
</evidence>
<dbReference type="Gene3D" id="1.20.930.10">
    <property type="entry name" value="Conserved domain common to transcription factors TFIIS, elongin A, CRSP70"/>
    <property type="match status" value="1"/>
</dbReference>
<dbReference type="PANTHER" id="PTHR15141">
    <property type="entry name" value="TRANSCRIPTION ELONGATION FACTOR B POLYPEPTIDE 3"/>
    <property type="match status" value="1"/>
</dbReference>
<dbReference type="AlphaFoldDB" id="A0A9X0CI33"/>
<evidence type="ECO:0000313" key="7">
    <source>
        <dbReference type="Proteomes" id="UP001163046"/>
    </source>
</evidence>
<evidence type="ECO:0000256" key="4">
    <source>
        <dbReference type="SAM" id="MobiDB-lite"/>
    </source>
</evidence>
<keyword evidence="2 3" id="KW-0539">Nucleus</keyword>
<feature type="compositionally biased region" description="Polar residues" evidence="4">
    <location>
        <begin position="86"/>
        <end position="98"/>
    </location>
</feature>
<comment type="subcellular location">
    <subcellularLocation>
        <location evidence="1 3">Nucleus</location>
    </subcellularLocation>
</comment>
<evidence type="ECO:0000256" key="2">
    <source>
        <dbReference type="ARBA" id="ARBA00023242"/>
    </source>
</evidence>
<evidence type="ECO:0000313" key="6">
    <source>
        <dbReference type="EMBL" id="KAJ7351797.1"/>
    </source>
</evidence>
<evidence type="ECO:0000256" key="1">
    <source>
        <dbReference type="ARBA" id="ARBA00004123"/>
    </source>
</evidence>
<comment type="caution">
    <text evidence="6">The sequence shown here is derived from an EMBL/GenBank/DDBJ whole genome shotgun (WGS) entry which is preliminary data.</text>
</comment>
<dbReference type="EMBL" id="MU827355">
    <property type="protein sequence ID" value="KAJ7351797.1"/>
    <property type="molecule type" value="Genomic_DNA"/>
</dbReference>
<proteinExistence type="predicted"/>
<dbReference type="Pfam" id="PF08711">
    <property type="entry name" value="Med26"/>
    <property type="match status" value="1"/>
</dbReference>
<dbReference type="PROSITE" id="PS51319">
    <property type="entry name" value="TFIIS_N"/>
    <property type="match status" value="1"/>
</dbReference>
<dbReference type="InterPro" id="IPR003617">
    <property type="entry name" value="TFIIS/CRSP70_N_sub"/>
</dbReference>
<keyword evidence="7" id="KW-1185">Reference proteome</keyword>
<dbReference type="InterPro" id="IPR017923">
    <property type="entry name" value="TFIIS_N"/>
</dbReference>
<name>A0A9X0CI33_9CNID</name>
<dbReference type="SUPFAM" id="SSF47676">
    <property type="entry name" value="Conserved domain common to transcription factors TFIIS, elongin A, CRSP70"/>
    <property type="match status" value="1"/>
</dbReference>
<protein>
    <submittedName>
        <fullName evidence="6">Elongin-A</fullName>
    </submittedName>
</protein>
<accession>A0A9X0CI33</accession>
<dbReference type="OrthoDB" id="21513at2759"/>
<dbReference type="SMART" id="SM00509">
    <property type="entry name" value="TFS2N"/>
    <property type="match status" value="1"/>
</dbReference>
<feature type="domain" description="TFIIS N-terminal" evidence="5">
    <location>
        <begin position="2"/>
        <end position="79"/>
    </location>
</feature>
<gene>
    <name evidence="6" type="primary">TCEB3</name>
    <name evidence="6" type="ORF">OS493_035522</name>
</gene>
<dbReference type="InterPro" id="IPR051870">
    <property type="entry name" value="Elongin-A_domain"/>
</dbReference>
<dbReference type="PANTHER" id="PTHR15141:SF76">
    <property type="entry name" value="TRANSCRIPTION ELONGATION FACTOR B POLYPEPTIDE 3"/>
    <property type="match status" value="1"/>
</dbReference>
<organism evidence="6 7">
    <name type="scientific">Desmophyllum pertusum</name>
    <dbReference type="NCBI Taxonomy" id="174260"/>
    <lineage>
        <taxon>Eukaryota</taxon>
        <taxon>Metazoa</taxon>
        <taxon>Cnidaria</taxon>
        <taxon>Anthozoa</taxon>
        <taxon>Hexacorallia</taxon>
        <taxon>Scleractinia</taxon>
        <taxon>Caryophylliina</taxon>
        <taxon>Caryophylliidae</taxon>
        <taxon>Desmophyllum</taxon>
    </lineage>
</organism>
<dbReference type="InterPro" id="IPR035441">
    <property type="entry name" value="TFIIS/LEDGF_dom_sf"/>
</dbReference>